<feature type="region of interest" description="Disordered" evidence="1">
    <location>
        <begin position="206"/>
        <end position="289"/>
    </location>
</feature>
<dbReference type="InterPro" id="IPR056924">
    <property type="entry name" value="SH3_Tf2-1"/>
</dbReference>
<dbReference type="SUPFAM" id="SSF53098">
    <property type="entry name" value="Ribonuclease H-like"/>
    <property type="match status" value="1"/>
</dbReference>
<dbReference type="InterPro" id="IPR012337">
    <property type="entry name" value="RNaseH-like_sf"/>
</dbReference>
<dbReference type="GO" id="GO:0003676">
    <property type="term" value="F:nucleic acid binding"/>
    <property type="evidence" value="ECO:0007669"/>
    <property type="project" value="InterPro"/>
</dbReference>
<dbReference type="InterPro" id="IPR036397">
    <property type="entry name" value="RNaseH_sf"/>
</dbReference>
<reference evidence="3" key="1">
    <citation type="journal article" date="2021" name="G3 (Bethesda)">
        <title>Genome and transcriptome analysis of the beet armyworm Spodoptera exigua reveals targets for pest control. .</title>
        <authorList>
            <person name="Simon S."/>
            <person name="Breeschoten T."/>
            <person name="Jansen H.J."/>
            <person name="Dirks R.P."/>
            <person name="Schranz M.E."/>
            <person name="Ros V.I.D."/>
        </authorList>
    </citation>
    <scope>NUCLEOTIDE SEQUENCE</scope>
    <source>
        <strain evidence="3">TB_SE_WUR_2020</strain>
    </source>
</reference>
<evidence type="ECO:0000259" key="2">
    <source>
        <dbReference type="Pfam" id="PF24626"/>
    </source>
</evidence>
<proteinExistence type="predicted"/>
<comment type="caution">
    <text evidence="3">The sequence shown here is derived from an EMBL/GenBank/DDBJ whole genome shotgun (WGS) entry which is preliminary data.</text>
</comment>
<evidence type="ECO:0000313" key="3">
    <source>
        <dbReference type="EMBL" id="KAH9637830.1"/>
    </source>
</evidence>
<dbReference type="InterPro" id="IPR050951">
    <property type="entry name" value="Retrovirus_Pol_polyprotein"/>
</dbReference>
<dbReference type="Gene3D" id="3.30.420.10">
    <property type="entry name" value="Ribonuclease H-like superfamily/Ribonuclease H"/>
    <property type="match status" value="1"/>
</dbReference>
<feature type="domain" description="Tf2-1-like SH3-like" evidence="2">
    <location>
        <begin position="144"/>
        <end position="207"/>
    </location>
</feature>
<protein>
    <recommendedName>
        <fullName evidence="2">Tf2-1-like SH3-like domain-containing protein</fullName>
    </recommendedName>
</protein>
<dbReference type="Pfam" id="PF24626">
    <property type="entry name" value="SH3_Tf2-1"/>
    <property type="match status" value="1"/>
</dbReference>
<sequence>MQKLAYCLNIQHAFTPVYHPEANPVERKNRDLKTQLAILVDGDHRAWAERLPSIRYAMNTSNCLSTGHTPAYLTFGRELRTYDDVKHDLRQIILSENFVPEITPKLTLLADTLKRAKEVQENKEEKRKKWTDDRRRPAPAFQPGDLVLVAAHVLSNAARYHTAKLAPRRDGPYVILRRHGPCSYEVAHPADPKTPLGSYHSSALSLYQGSASNPPNPERPLRRRGRPRKQQTATEATPGLLAGTTLGPEGETVTRRPKQRAIAPPAQLNQHIESPPPCPRRPRRGLDRL</sequence>
<name>A0A922MK33_SPOEX</name>
<evidence type="ECO:0000256" key="1">
    <source>
        <dbReference type="SAM" id="MobiDB-lite"/>
    </source>
</evidence>
<organism evidence="3 4">
    <name type="scientific">Spodoptera exigua</name>
    <name type="common">Beet armyworm</name>
    <name type="synonym">Noctua fulgens</name>
    <dbReference type="NCBI Taxonomy" id="7107"/>
    <lineage>
        <taxon>Eukaryota</taxon>
        <taxon>Metazoa</taxon>
        <taxon>Ecdysozoa</taxon>
        <taxon>Arthropoda</taxon>
        <taxon>Hexapoda</taxon>
        <taxon>Insecta</taxon>
        <taxon>Pterygota</taxon>
        <taxon>Neoptera</taxon>
        <taxon>Endopterygota</taxon>
        <taxon>Lepidoptera</taxon>
        <taxon>Glossata</taxon>
        <taxon>Ditrysia</taxon>
        <taxon>Noctuoidea</taxon>
        <taxon>Noctuidae</taxon>
        <taxon>Amphipyrinae</taxon>
        <taxon>Spodoptera</taxon>
    </lineage>
</organism>
<gene>
    <name evidence="3" type="ORF">HF086_005488</name>
</gene>
<feature type="region of interest" description="Disordered" evidence="1">
    <location>
        <begin position="118"/>
        <end position="138"/>
    </location>
</feature>
<feature type="compositionally biased region" description="Basic and acidic residues" evidence="1">
    <location>
        <begin position="118"/>
        <end position="136"/>
    </location>
</feature>
<accession>A0A922MK33</accession>
<dbReference type="AlphaFoldDB" id="A0A922MK33"/>
<dbReference type="Proteomes" id="UP000814243">
    <property type="component" value="Unassembled WGS sequence"/>
</dbReference>
<evidence type="ECO:0000313" key="4">
    <source>
        <dbReference type="Proteomes" id="UP000814243"/>
    </source>
</evidence>
<dbReference type="PANTHER" id="PTHR37984">
    <property type="entry name" value="PROTEIN CBG26694"/>
    <property type="match status" value="1"/>
</dbReference>
<dbReference type="EMBL" id="JACEFF010000435">
    <property type="protein sequence ID" value="KAH9637830.1"/>
    <property type="molecule type" value="Genomic_DNA"/>
</dbReference>
<dbReference type="PANTHER" id="PTHR37984:SF5">
    <property type="entry name" value="PROTEIN NYNRIN-LIKE"/>
    <property type="match status" value="1"/>
</dbReference>